<accession>A0A0P4WGH0</accession>
<evidence type="ECO:0000313" key="6">
    <source>
        <dbReference type="EMBL" id="JAI67911.1"/>
    </source>
</evidence>
<organism evidence="6">
    <name type="scientific">Scylla olivacea</name>
    <name type="common">Orange mud crab</name>
    <name type="synonym">Cancer olivacea</name>
    <dbReference type="NCBI Taxonomy" id="85551"/>
    <lineage>
        <taxon>Eukaryota</taxon>
        <taxon>Metazoa</taxon>
        <taxon>Ecdysozoa</taxon>
        <taxon>Arthropoda</taxon>
        <taxon>Crustacea</taxon>
        <taxon>Multicrustacea</taxon>
        <taxon>Malacostraca</taxon>
        <taxon>Eumalacostraca</taxon>
        <taxon>Eucarida</taxon>
        <taxon>Decapoda</taxon>
        <taxon>Pleocyemata</taxon>
        <taxon>Brachyura</taxon>
        <taxon>Eubrachyura</taxon>
        <taxon>Portunoidea</taxon>
        <taxon>Portunidae</taxon>
        <taxon>Portuninae</taxon>
        <taxon>Scylla</taxon>
    </lineage>
</organism>
<evidence type="ECO:0000256" key="1">
    <source>
        <dbReference type="ARBA" id="ARBA00022536"/>
    </source>
</evidence>
<evidence type="ECO:0000256" key="2">
    <source>
        <dbReference type="ARBA" id="ARBA00022737"/>
    </source>
</evidence>
<dbReference type="EMBL" id="GDRN01010815">
    <property type="protein sequence ID" value="JAI67911.1"/>
    <property type="molecule type" value="Transcribed_RNA"/>
</dbReference>
<dbReference type="InterPro" id="IPR051216">
    <property type="entry name" value="Teneurin"/>
</dbReference>
<sequence>MKSRMGTWISAPISRQVSIFGPGVLVSNIDGRVLVTKVGEGDFTGVVGDVIRTVLNNSIILDVSSTHNGLDTFYFIKSSRNRAAEDMNHLRRLSGVFEVTSTETEHGHEIRMSTPTSHLVIMYGERMQRARSRVLAELKQEAEERAWEREAILVRMGRVGSHAWSAAEAAELEREGRVSGYVATHLHSPSRYPLLASDATNIVFKHESSRKRRKSRRRFRKKSWRQRKKVEV</sequence>
<dbReference type="PANTHER" id="PTHR11219:SF69">
    <property type="entry name" value="TENEURIN-A"/>
    <property type="match status" value="1"/>
</dbReference>
<dbReference type="InterPro" id="IPR028916">
    <property type="entry name" value="Tox-GHH_dom"/>
</dbReference>
<evidence type="ECO:0000256" key="3">
    <source>
        <dbReference type="ARBA" id="ARBA00023157"/>
    </source>
</evidence>
<name>A0A0P4WGH0_SCYOL</name>
<dbReference type="AlphaFoldDB" id="A0A0P4WGH0"/>
<feature type="compositionally biased region" description="Basic residues" evidence="4">
    <location>
        <begin position="208"/>
        <end position="232"/>
    </location>
</feature>
<keyword evidence="1" id="KW-0245">EGF-like domain</keyword>
<evidence type="ECO:0000259" key="5">
    <source>
        <dbReference type="Pfam" id="PF15636"/>
    </source>
</evidence>
<dbReference type="PANTHER" id="PTHR11219">
    <property type="entry name" value="TENEURIN AND N-ACETYLGLUCOSAMINE-1-PHOSPHODIESTER ALPHA-N-ACETYLGLUCOSAMINIDASE"/>
    <property type="match status" value="1"/>
</dbReference>
<reference evidence="6" key="1">
    <citation type="submission" date="2015-09" db="EMBL/GenBank/DDBJ databases">
        <title>Scylla olivacea transcriptome.</title>
        <authorList>
            <person name="Ikhwanuddin M."/>
        </authorList>
    </citation>
    <scope>NUCLEOTIDE SEQUENCE</scope>
</reference>
<feature type="domain" description="Tox-GHH" evidence="5">
    <location>
        <begin position="130"/>
        <end position="205"/>
    </location>
</feature>
<keyword evidence="2" id="KW-0677">Repeat</keyword>
<proteinExistence type="predicted"/>
<dbReference type="Pfam" id="PF15636">
    <property type="entry name" value="Tox-GHH"/>
    <property type="match status" value="1"/>
</dbReference>
<dbReference type="GO" id="GO:0008045">
    <property type="term" value="P:motor neuron axon guidance"/>
    <property type="evidence" value="ECO:0007669"/>
    <property type="project" value="TreeGrafter"/>
</dbReference>
<evidence type="ECO:0000256" key="4">
    <source>
        <dbReference type="SAM" id="MobiDB-lite"/>
    </source>
</evidence>
<keyword evidence="3" id="KW-1015">Disulfide bond</keyword>
<protein>
    <recommendedName>
        <fullName evidence="5">Tox-GHH domain-containing protein</fullName>
    </recommendedName>
</protein>
<feature type="region of interest" description="Disordered" evidence="4">
    <location>
        <begin position="206"/>
        <end position="232"/>
    </location>
</feature>